<feature type="region of interest" description="Disordered" evidence="1">
    <location>
        <begin position="149"/>
        <end position="172"/>
    </location>
</feature>
<dbReference type="Proteomes" id="UP000223606">
    <property type="component" value="Chromosome 1"/>
</dbReference>
<keyword evidence="3" id="KW-1185">Reference proteome</keyword>
<dbReference type="KEGG" id="hdi:HDIA_0702"/>
<evidence type="ECO:0000313" key="3">
    <source>
        <dbReference type="Proteomes" id="UP000223606"/>
    </source>
</evidence>
<dbReference type="AlphaFoldDB" id="A0A2C9D1Z9"/>
<sequence length="383" mass="40431">MLARTIWTDLLSVISSPGSASGATPSDAQGGLTTALSGQGHVPARRSRWPARNNDAHRVVANVICATLAKPDISSASIADVIAMPTADTFGLSFHGLSESGNLQSSLGNRLRARTEGIGSTLYKLTYGQHDMPLGPPIFALRGSAPRTSASGSTGFRKGWATPKAEDAESAGMRHGRGVADTLTAQATHLAGWPTCTSTDAIKQGAVSPRPGMMGLSETVPLAGWPTASARDWKDTAGMATTAVNPDGSTRSRLDQLPRVATLAGWQTPTTDKFRSRGGDRKDEMGPQQLLQWRTTDGPARLTASGEMLTGSSAGMDDGGQLNPAHPRWLMGLPPVWDYCGVMAMRSLQSRRSRSSKHASTHELVSPLQILLSLCLENQPKGD</sequence>
<accession>A0A2C9D1Z9</accession>
<reference evidence="3" key="1">
    <citation type="submission" date="2017-09" db="EMBL/GenBank/DDBJ databases">
        <title>Genome sequence of Nannocystis excedens DSM 71.</title>
        <authorList>
            <person name="Blom J."/>
        </authorList>
    </citation>
    <scope>NUCLEOTIDE SEQUENCE [LARGE SCALE GENOMIC DNA]</scope>
    <source>
        <strain evidence="3">type strain: E19</strain>
    </source>
</reference>
<protein>
    <submittedName>
        <fullName evidence="2">Uncharacterized protein</fullName>
    </submittedName>
</protein>
<name>A0A2C9D1Z9_9HYPH</name>
<organism evidence="2 3">
    <name type="scientific">Hartmannibacter diazotrophicus</name>
    <dbReference type="NCBI Taxonomy" id="1482074"/>
    <lineage>
        <taxon>Bacteria</taxon>
        <taxon>Pseudomonadati</taxon>
        <taxon>Pseudomonadota</taxon>
        <taxon>Alphaproteobacteria</taxon>
        <taxon>Hyphomicrobiales</taxon>
        <taxon>Pleomorphomonadaceae</taxon>
        <taxon>Hartmannibacter</taxon>
    </lineage>
</organism>
<feature type="region of interest" description="Disordered" evidence="1">
    <location>
        <begin position="18"/>
        <end position="49"/>
    </location>
</feature>
<evidence type="ECO:0000256" key="1">
    <source>
        <dbReference type="SAM" id="MobiDB-lite"/>
    </source>
</evidence>
<proteinExistence type="predicted"/>
<evidence type="ECO:0000313" key="2">
    <source>
        <dbReference type="EMBL" id="SON54243.1"/>
    </source>
</evidence>
<dbReference type="EMBL" id="LT960614">
    <property type="protein sequence ID" value="SON54243.1"/>
    <property type="molecule type" value="Genomic_DNA"/>
</dbReference>
<gene>
    <name evidence="2" type="ORF">HDIA_0702</name>
</gene>